<accession>A0A7Y8VR82</accession>
<dbReference type="InterPro" id="IPR029060">
    <property type="entry name" value="PIN-like_dom_sf"/>
</dbReference>
<dbReference type="InterPro" id="IPR002716">
    <property type="entry name" value="PIN_dom"/>
</dbReference>
<dbReference type="RefSeq" id="WP_009643578.1">
    <property type="nucleotide sequence ID" value="NZ_CAJPUB010000010.1"/>
</dbReference>
<comment type="caution">
    <text evidence="3">The sequence shown here is derived from an EMBL/GenBank/DDBJ whole genome shotgun (WGS) entry which is preliminary data.</text>
</comment>
<dbReference type="EMBL" id="JABXYR010000001">
    <property type="protein sequence ID" value="NWO23064.1"/>
    <property type="molecule type" value="Genomic_DNA"/>
</dbReference>
<keyword evidence="4" id="KW-1185">Reference proteome</keyword>
<name>A0A7Y8VR82_9FIRM</name>
<evidence type="ECO:0000313" key="3">
    <source>
        <dbReference type="EMBL" id="NWO23064.1"/>
    </source>
</evidence>
<dbReference type="Gene3D" id="3.40.50.1010">
    <property type="entry name" value="5'-nuclease"/>
    <property type="match status" value="1"/>
</dbReference>
<feature type="transmembrane region" description="Helical" evidence="1">
    <location>
        <begin position="47"/>
        <end position="67"/>
    </location>
</feature>
<dbReference type="SUPFAM" id="SSF88723">
    <property type="entry name" value="PIN domain-like"/>
    <property type="match status" value="1"/>
</dbReference>
<feature type="transmembrane region" description="Helical" evidence="1">
    <location>
        <begin position="116"/>
        <end position="138"/>
    </location>
</feature>
<keyword evidence="1" id="KW-0472">Membrane</keyword>
<keyword evidence="1" id="KW-0812">Transmembrane</keyword>
<sequence length="366" mass="40605">MFKKIYAVLLFVVGGIIGGLFYCVVQMRLEDISFNEVRVSNTADCSIFVLFVIIFGLIFRIFTPALMKRLKKTSSNIERDLKDVSIESILVGALGVIIGLVIALIISMSYRSLLPPLWYSVVTVILYFILGYLGYAVAAAKVKGNHKLFENLTWRGHDRTHVGTPKVIDTSVIIDGRILDIMRAGFIEGKIIIPNFVLDELRHIADSGDALKRVRGRRGLDILNQIRDEFNVEVYNNSPKLRYLEDIPEVDVKLIKLAGELGANLITTDFNLNKVATINDIKVLNINELANAIKPIVIPGEKMLVDVVKRGKDREQGIGYLDDGTMIVVEDGADHIAQNVAATVTSVIQTAAGKMIFARINSECDN</sequence>
<dbReference type="Pfam" id="PF01850">
    <property type="entry name" value="PIN"/>
    <property type="match status" value="1"/>
</dbReference>
<feature type="transmembrane region" description="Helical" evidence="1">
    <location>
        <begin position="7"/>
        <end position="27"/>
    </location>
</feature>
<organism evidence="3 4">
    <name type="scientific">Mogibacterium timidum</name>
    <dbReference type="NCBI Taxonomy" id="35519"/>
    <lineage>
        <taxon>Bacteria</taxon>
        <taxon>Bacillati</taxon>
        <taxon>Bacillota</taxon>
        <taxon>Clostridia</taxon>
        <taxon>Peptostreptococcales</taxon>
        <taxon>Anaerovoracaceae</taxon>
        <taxon>Mogibacterium</taxon>
    </lineage>
</organism>
<dbReference type="Proteomes" id="UP000526307">
    <property type="component" value="Unassembled WGS sequence"/>
</dbReference>
<evidence type="ECO:0000256" key="1">
    <source>
        <dbReference type="SAM" id="Phobius"/>
    </source>
</evidence>
<dbReference type="SMART" id="SM00670">
    <property type="entry name" value="PINc"/>
    <property type="match status" value="1"/>
</dbReference>
<protein>
    <submittedName>
        <fullName evidence="3">PIN domain-containing protein</fullName>
    </submittedName>
</protein>
<dbReference type="PANTHER" id="PTHR11603">
    <property type="entry name" value="AAA FAMILY ATPASE"/>
    <property type="match status" value="1"/>
</dbReference>
<dbReference type="InterPro" id="IPR052041">
    <property type="entry name" value="Nucleic_acid_metab_PIN/TRAM"/>
</dbReference>
<feature type="domain" description="PIN" evidence="2">
    <location>
        <begin position="164"/>
        <end position="274"/>
    </location>
</feature>
<dbReference type="AlphaFoldDB" id="A0A7Y8VR82"/>
<evidence type="ECO:0000313" key="4">
    <source>
        <dbReference type="Proteomes" id="UP000526307"/>
    </source>
</evidence>
<evidence type="ECO:0000259" key="2">
    <source>
        <dbReference type="SMART" id="SM00670"/>
    </source>
</evidence>
<gene>
    <name evidence="3" type="ORF">HW270_03075</name>
</gene>
<dbReference type="PANTHER" id="PTHR11603:SF147">
    <property type="entry name" value="MEMBRANE PROTEIN"/>
    <property type="match status" value="1"/>
</dbReference>
<reference evidence="3 4" key="1">
    <citation type="submission" date="2020-06" db="EMBL/GenBank/DDBJ databases">
        <title>Mogibacterium timidum strain W9173 genomic sequence.</title>
        <authorList>
            <person name="Wade W.G."/>
            <person name="Johnston C.D."/>
            <person name="Chen T."/>
            <person name="Dewhirst F.E."/>
        </authorList>
    </citation>
    <scope>NUCLEOTIDE SEQUENCE [LARGE SCALE GENOMIC DNA]</scope>
    <source>
        <strain evidence="3 4">W9173</strain>
    </source>
</reference>
<dbReference type="CDD" id="cd09877">
    <property type="entry name" value="PIN_YacL-like"/>
    <property type="match status" value="1"/>
</dbReference>
<proteinExistence type="predicted"/>
<keyword evidence="1" id="KW-1133">Transmembrane helix</keyword>
<feature type="transmembrane region" description="Helical" evidence="1">
    <location>
        <begin position="88"/>
        <end position="110"/>
    </location>
</feature>